<dbReference type="PANTHER" id="PTHR11905">
    <property type="entry name" value="ADAM A DISINTEGRIN AND METALLOPROTEASE DOMAIN"/>
    <property type="match status" value="1"/>
</dbReference>
<evidence type="ECO:0000313" key="3">
    <source>
        <dbReference type="EMBL" id="RXN34107.1"/>
    </source>
</evidence>
<reference evidence="3 4" key="1">
    <citation type="submission" date="2018-03" db="EMBL/GenBank/DDBJ databases">
        <title>Draft genome sequence of Rohu Carp (Labeo rohita).</title>
        <authorList>
            <person name="Das P."/>
            <person name="Kushwaha B."/>
            <person name="Joshi C.G."/>
            <person name="Kumar D."/>
            <person name="Nagpure N.S."/>
            <person name="Sahoo L."/>
            <person name="Das S.P."/>
            <person name="Bit A."/>
            <person name="Patnaik S."/>
            <person name="Meher P.K."/>
            <person name="Jayasankar P."/>
            <person name="Koringa P.G."/>
            <person name="Patel N.V."/>
            <person name="Hinsu A.T."/>
            <person name="Kumar R."/>
            <person name="Pandey M."/>
            <person name="Agarwal S."/>
            <person name="Srivastava S."/>
            <person name="Singh M."/>
            <person name="Iquebal M.A."/>
            <person name="Jaiswal S."/>
            <person name="Angadi U.B."/>
            <person name="Kumar N."/>
            <person name="Raza M."/>
            <person name="Shah T.M."/>
            <person name="Rai A."/>
            <person name="Jena J.K."/>
        </authorList>
    </citation>
    <scope>NUCLEOTIDE SEQUENCE [LARGE SCALE GENOMIC DNA]</scope>
    <source>
        <strain evidence="3">DASCIFA01</strain>
        <tissue evidence="3">Testis</tissue>
    </source>
</reference>
<keyword evidence="4" id="KW-1185">Reference proteome</keyword>
<dbReference type="STRING" id="84645.A0A498NRD0"/>
<protein>
    <submittedName>
        <fullName evidence="3">A disintegrin and metallo ase with thrombospondin motifs 3</fullName>
    </submittedName>
</protein>
<dbReference type="EMBL" id="QBIY01011211">
    <property type="protein sequence ID" value="RXN34107.1"/>
    <property type="molecule type" value="Genomic_DNA"/>
</dbReference>
<evidence type="ECO:0000259" key="2">
    <source>
        <dbReference type="Pfam" id="PF01562"/>
    </source>
</evidence>
<feature type="domain" description="Peptidase M12B propeptide" evidence="2">
    <location>
        <begin position="47"/>
        <end position="153"/>
    </location>
</feature>
<accession>A0A498NRD0</accession>
<proteinExistence type="predicted"/>
<organism evidence="3 4">
    <name type="scientific">Labeo rohita</name>
    <name type="common">Indian major carp</name>
    <name type="synonym">Cyprinus rohita</name>
    <dbReference type="NCBI Taxonomy" id="84645"/>
    <lineage>
        <taxon>Eukaryota</taxon>
        <taxon>Metazoa</taxon>
        <taxon>Chordata</taxon>
        <taxon>Craniata</taxon>
        <taxon>Vertebrata</taxon>
        <taxon>Euteleostomi</taxon>
        <taxon>Actinopterygii</taxon>
        <taxon>Neopterygii</taxon>
        <taxon>Teleostei</taxon>
        <taxon>Ostariophysi</taxon>
        <taxon>Cypriniformes</taxon>
        <taxon>Cyprinidae</taxon>
        <taxon>Labeoninae</taxon>
        <taxon>Labeonini</taxon>
        <taxon>Labeo</taxon>
    </lineage>
</organism>
<dbReference type="GO" id="GO:0008237">
    <property type="term" value="F:metallopeptidase activity"/>
    <property type="evidence" value="ECO:0007669"/>
    <property type="project" value="InterPro"/>
</dbReference>
<sequence length="370" mass="41923">MEWQQVDNVTFKYLLHSHQNALCDVRKAGESIDKEDLLKSRLKEYGLITPISTDAEGHFLSHLLSANHKQRVKREVLEGSSPAADRLFFNITVFGKEFHLRLHPNQRLVAPGAMVEWHDQIEITGNATENGTNSERILKRELLKTDCTFIGDITDVPGASVAINNCDGLAGMIRTDFDEYFIEPLERGTQEHEESGRVHVVYRRSAVLKAPSDISLDYQPIEPELEAPRVLDKIAKQVNRTVRRRRHAGDDVYNIEVLLGVDDTVVRFHGKEHVQNYLLTLMNIVNEIYHDESLGVHINVVLVRMIMLGYAKSISLIEGGNPSRSLENVCRWAVIQQKEDPEHSEHHDHAIFLTRQGFGPTGMQGLAFGL</sequence>
<dbReference type="InterPro" id="IPR002870">
    <property type="entry name" value="Peptidase_M12B_N"/>
</dbReference>
<dbReference type="SUPFAM" id="SSF55486">
    <property type="entry name" value="Metalloproteases ('zincins'), catalytic domain"/>
    <property type="match status" value="1"/>
</dbReference>
<dbReference type="GO" id="GO:0007229">
    <property type="term" value="P:integrin-mediated signaling pathway"/>
    <property type="evidence" value="ECO:0007669"/>
    <property type="project" value="UniProtKB-KW"/>
</dbReference>
<dbReference type="InterPro" id="IPR024079">
    <property type="entry name" value="MetalloPept_cat_dom_sf"/>
</dbReference>
<comment type="caution">
    <text evidence="3">The sequence shown here is derived from an EMBL/GenBank/DDBJ whole genome shotgun (WGS) entry which is preliminary data.</text>
</comment>
<name>A0A498NRD0_LABRO</name>
<dbReference type="Pfam" id="PF01562">
    <property type="entry name" value="Pep_M12B_propep"/>
    <property type="match status" value="1"/>
</dbReference>
<dbReference type="Gene3D" id="3.40.390.10">
    <property type="entry name" value="Collagenase (Catalytic Domain)"/>
    <property type="match status" value="1"/>
</dbReference>
<keyword evidence="3" id="KW-0401">Integrin</keyword>
<keyword evidence="1" id="KW-1015">Disulfide bond</keyword>
<gene>
    <name evidence="3" type="ORF">ROHU_004148</name>
</gene>
<dbReference type="PANTHER" id="PTHR11905:SF256">
    <property type="entry name" value="PEPTIDASE M12B DOMAIN-CONTAINING PROTEIN"/>
    <property type="match status" value="1"/>
</dbReference>
<dbReference type="Proteomes" id="UP000290572">
    <property type="component" value="Unassembled WGS sequence"/>
</dbReference>
<evidence type="ECO:0000256" key="1">
    <source>
        <dbReference type="ARBA" id="ARBA00023157"/>
    </source>
</evidence>
<dbReference type="AlphaFoldDB" id="A0A498NRD0"/>
<evidence type="ECO:0000313" key="4">
    <source>
        <dbReference type="Proteomes" id="UP000290572"/>
    </source>
</evidence>